<evidence type="ECO:0000259" key="3">
    <source>
        <dbReference type="Pfam" id="PF01471"/>
    </source>
</evidence>
<dbReference type="GO" id="GO:0015562">
    <property type="term" value="F:efflux transmembrane transporter activity"/>
    <property type="evidence" value="ECO:0007669"/>
    <property type="project" value="TreeGrafter"/>
</dbReference>
<dbReference type="InterPro" id="IPR036365">
    <property type="entry name" value="PGBD-like_sf"/>
</dbReference>
<evidence type="ECO:0000256" key="2">
    <source>
        <dbReference type="SAM" id="Phobius"/>
    </source>
</evidence>
<keyword evidence="2" id="KW-1133">Transmembrane helix</keyword>
<dbReference type="SUPFAM" id="SSF47090">
    <property type="entry name" value="PGBD-like"/>
    <property type="match status" value="1"/>
</dbReference>
<dbReference type="PANTHER" id="PTHR30469:SF15">
    <property type="entry name" value="HLYD FAMILY OF SECRETION PROTEINS"/>
    <property type="match status" value="1"/>
</dbReference>
<keyword evidence="2" id="KW-0472">Membrane</keyword>
<dbReference type="GO" id="GO:0016787">
    <property type="term" value="F:hydrolase activity"/>
    <property type="evidence" value="ECO:0007669"/>
    <property type="project" value="UniProtKB-KW"/>
</dbReference>
<dbReference type="Gene3D" id="1.10.101.10">
    <property type="entry name" value="PGBD-like superfamily/PGBD"/>
    <property type="match status" value="1"/>
</dbReference>
<evidence type="ECO:0000256" key="1">
    <source>
        <dbReference type="SAM" id="MobiDB-lite"/>
    </source>
</evidence>
<dbReference type="InterPro" id="IPR036366">
    <property type="entry name" value="PGBDSf"/>
</dbReference>
<dbReference type="AlphaFoldDB" id="A0A7W3N3Z3"/>
<feature type="region of interest" description="Disordered" evidence="1">
    <location>
        <begin position="182"/>
        <end position="228"/>
    </location>
</feature>
<dbReference type="GO" id="GO:1990281">
    <property type="term" value="C:efflux pump complex"/>
    <property type="evidence" value="ECO:0007669"/>
    <property type="project" value="TreeGrafter"/>
</dbReference>
<evidence type="ECO:0000313" key="5">
    <source>
        <dbReference type="Proteomes" id="UP000539313"/>
    </source>
</evidence>
<keyword evidence="4" id="KW-0378">Hydrolase</keyword>
<gene>
    <name evidence="4" type="ORF">HNR21_006028</name>
</gene>
<protein>
    <submittedName>
        <fullName evidence="4">Peptidoglycan hydrolase-like protein with peptidoglycan-binding domain</fullName>
    </submittedName>
</protein>
<dbReference type="Proteomes" id="UP000539313">
    <property type="component" value="Unassembled WGS sequence"/>
</dbReference>
<name>A0A7W3N3Z3_9ACTN</name>
<dbReference type="Pfam" id="PF01471">
    <property type="entry name" value="PG_binding_1"/>
    <property type="match status" value="1"/>
</dbReference>
<proteinExistence type="predicted"/>
<dbReference type="Gene3D" id="2.40.420.20">
    <property type="match status" value="1"/>
</dbReference>
<sequence>MSEPEEESGVPGGRTVRRGRRAGVAVFAAVVVSLAVGGVVVGPRLKSPAQVVADAAPPEASVVTAVAEERRLTEPVILRGRVKPGPSVPLRPPAAAVGEASVVTSVPVRKGDRLREGQVLLVRSGEPMFVVRMPFALYRDILPGMTGPDVAEIQQVLRRLGYRTGARGAYDEVTQAAVDRLYRDRGHRAPRSAAPDTGGGGDGGDGEPDPGGREPSPQADAPASGPVLARSAVLRVDRTGRRVTRVRVKVGSVLSDARSPLVELDGGDPYLETLATAEQVDLLREGLRAQVTDDVAGRRAEAEIVSVGRSVVNGGQGEESGFRIRLEFTGAPLEPAEDRTVRIDVGAADGSAEVLAVPVTAVFSRPDGGTQVTVLGPGGRRTDVTVTAGKMAGGWVEITDAVPDGVLGPGTPVVVSESNLGGTGGRG</sequence>
<comment type="caution">
    <text evidence="4">The sequence shown here is derived from an EMBL/GenBank/DDBJ whole genome shotgun (WGS) entry which is preliminary data.</text>
</comment>
<feature type="domain" description="Peptidoglycan binding-like" evidence="3">
    <location>
        <begin position="146"/>
        <end position="180"/>
    </location>
</feature>
<organism evidence="4 5">
    <name type="scientific">Thermomonospora cellulosilytica</name>
    <dbReference type="NCBI Taxonomy" id="1411118"/>
    <lineage>
        <taxon>Bacteria</taxon>
        <taxon>Bacillati</taxon>
        <taxon>Actinomycetota</taxon>
        <taxon>Actinomycetes</taxon>
        <taxon>Streptosporangiales</taxon>
        <taxon>Thermomonosporaceae</taxon>
        <taxon>Thermomonospora</taxon>
    </lineage>
</organism>
<keyword evidence="5" id="KW-1185">Reference proteome</keyword>
<feature type="transmembrane region" description="Helical" evidence="2">
    <location>
        <begin position="22"/>
        <end position="41"/>
    </location>
</feature>
<accession>A0A7W3N3Z3</accession>
<keyword evidence="2" id="KW-0812">Transmembrane</keyword>
<reference evidence="4 5" key="1">
    <citation type="submission" date="2020-08" db="EMBL/GenBank/DDBJ databases">
        <title>Sequencing the genomes of 1000 actinobacteria strains.</title>
        <authorList>
            <person name="Klenk H.-P."/>
        </authorList>
    </citation>
    <scope>NUCLEOTIDE SEQUENCE [LARGE SCALE GENOMIC DNA]</scope>
    <source>
        <strain evidence="4 5">DSM 45823</strain>
    </source>
</reference>
<dbReference type="InterPro" id="IPR002477">
    <property type="entry name" value="Peptidoglycan-bd-like"/>
</dbReference>
<dbReference type="PANTHER" id="PTHR30469">
    <property type="entry name" value="MULTIDRUG RESISTANCE PROTEIN MDTA"/>
    <property type="match status" value="1"/>
</dbReference>
<dbReference type="EMBL" id="JACJII010000001">
    <property type="protein sequence ID" value="MBA9007146.1"/>
    <property type="molecule type" value="Genomic_DNA"/>
</dbReference>
<dbReference type="RefSeq" id="WP_182707803.1">
    <property type="nucleotide sequence ID" value="NZ_JACJII010000001.1"/>
</dbReference>
<evidence type="ECO:0000313" key="4">
    <source>
        <dbReference type="EMBL" id="MBA9007146.1"/>
    </source>
</evidence>